<dbReference type="FunFam" id="3.20.19.10:FF:000003">
    <property type="entry name" value="3-isopropylmalate dehydratase small subunit"/>
    <property type="match status" value="1"/>
</dbReference>
<dbReference type="PANTHER" id="PTHR43345:SF5">
    <property type="entry name" value="3-ISOPROPYLMALATE DEHYDRATASE SMALL SUBUNIT"/>
    <property type="match status" value="1"/>
</dbReference>
<dbReference type="InterPro" id="IPR000573">
    <property type="entry name" value="AconitaseA/IPMdHydase_ssu_swvl"/>
</dbReference>
<evidence type="ECO:0000256" key="5">
    <source>
        <dbReference type="ARBA" id="ARBA00011271"/>
    </source>
</evidence>
<comment type="similarity">
    <text evidence="4 10">Belongs to the LeuD family. LeuD type 1 subfamily.</text>
</comment>
<dbReference type="SUPFAM" id="SSF52016">
    <property type="entry name" value="LeuD/IlvD-like"/>
    <property type="match status" value="1"/>
</dbReference>
<evidence type="ECO:0000256" key="8">
    <source>
        <dbReference type="ARBA" id="ARBA00023239"/>
    </source>
</evidence>
<evidence type="ECO:0000256" key="9">
    <source>
        <dbReference type="ARBA" id="ARBA00023304"/>
    </source>
</evidence>
<dbReference type="InterPro" id="IPR050075">
    <property type="entry name" value="LeuD"/>
</dbReference>
<dbReference type="RefSeq" id="WP_094015156.1">
    <property type="nucleotide sequence ID" value="NZ_NMQW01000017.1"/>
</dbReference>
<dbReference type="Pfam" id="PF00694">
    <property type="entry name" value="Aconitase_C"/>
    <property type="match status" value="1"/>
</dbReference>
<dbReference type="HAMAP" id="MF_01031">
    <property type="entry name" value="LeuD_type1"/>
    <property type="match status" value="1"/>
</dbReference>
<dbReference type="InterPro" id="IPR004431">
    <property type="entry name" value="3-IsopropMal_deHydase_ssu"/>
</dbReference>
<gene>
    <name evidence="10 12" type="primary">leuD</name>
    <name evidence="12" type="ORF">CF651_12365</name>
</gene>
<keyword evidence="9 10" id="KW-0100">Branched-chain amino acid biosynthesis</keyword>
<dbReference type="InterPro" id="IPR033940">
    <property type="entry name" value="IPMI_Swivel"/>
</dbReference>
<dbReference type="Proteomes" id="UP000215509">
    <property type="component" value="Unassembled WGS sequence"/>
</dbReference>
<evidence type="ECO:0000256" key="10">
    <source>
        <dbReference type="HAMAP-Rule" id="MF_01031"/>
    </source>
</evidence>
<dbReference type="CDD" id="cd01577">
    <property type="entry name" value="IPMI_Swivel"/>
    <property type="match status" value="1"/>
</dbReference>
<evidence type="ECO:0000256" key="4">
    <source>
        <dbReference type="ARBA" id="ARBA00009845"/>
    </source>
</evidence>
<dbReference type="GO" id="GO:0009098">
    <property type="term" value="P:L-leucine biosynthetic process"/>
    <property type="evidence" value="ECO:0007669"/>
    <property type="project" value="UniProtKB-UniRule"/>
</dbReference>
<dbReference type="EMBL" id="NMQW01000017">
    <property type="protein sequence ID" value="OXM86006.1"/>
    <property type="molecule type" value="Genomic_DNA"/>
</dbReference>
<protein>
    <recommendedName>
        <fullName evidence="10">3-isopropylmalate dehydratase small subunit</fullName>
        <ecNumber evidence="10">4.2.1.33</ecNumber>
    </recommendedName>
    <alternativeName>
        <fullName evidence="10">Alpha-IPM isomerase</fullName>
        <shortName evidence="10">IPMI</shortName>
    </alternativeName>
    <alternativeName>
        <fullName evidence="10">Isopropylmalate isomerase</fullName>
    </alternativeName>
</protein>
<name>A0A229UR86_9BACL</name>
<comment type="subunit">
    <text evidence="5 10">Heterodimer of LeuC and LeuD.</text>
</comment>
<organism evidence="12 13">
    <name type="scientific">Paenibacillus rigui</name>
    <dbReference type="NCBI Taxonomy" id="554312"/>
    <lineage>
        <taxon>Bacteria</taxon>
        <taxon>Bacillati</taxon>
        <taxon>Bacillota</taxon>
        <taxon>Bacilli</taxon>
        <taxon>Bacillales</taxon>
        <taxon>Paenibacillaceae</taxon>
        <taxon>Paenibacillus</taxon>
    </lineage>
</organism>
<dbReference type="UniPathway" id="UPA00048">
    <property type="reaction ID" value="UER00071"/>
</dbReference>
<dbReference type="GO" id="GO:0009316">
    <property type="term" value="C:3-isopropylmalate dehydratase complex"/>
    <property type="evidence" value="ECO:0007669"/>
    <property type="project" value="InterPro"/>
</dbReference>
<evidence type="ECO:0000256" key="1">
    <source>
        <dbReference type="ARBA" id="ARBA00000491"/>
    </source>
</evidence>
<dbReference type="NCBIfam" id="TIGR00171">
    <property type="entry name" value="leuD"/>
    <property type="match status" value="1"/>
</dbReference>
<dbReference type="GO" id="GO:0003861">
    <property type="term" value="F:3-isopropylmalate dehydratase activity"/>
    <property type="evidence" value="ECO:0007669"/>
    <property type="project" value="UniProtKB-UniRule"/>
</dbReference>
<dbReference type="Gene3D" id="3.20.19.10">
    <property type="entry name" value="Aconitase, domain 4"/>
    <property type="match status" value="1"/>
</dbReference>
<evidence type="ECO:0000256" key="6">
    <source>
        <dbReference type="ARBA" id="ARBA00022430"/>
    </source>
</evidence>
<comment type="function">
    <text evidence="2 10">Catalyzes the isomerization between 2-isopropylmalate and 3-isopropylmalate, via the formation of 2-isopropylmaleate.</text>
</comment>
<dbReference type="EC" id="4.2.1.33" evidence="10"/>
<evidence type="ECO:0000259" key="11">
    <source>
        <dbReference type="Pfam" id="PF00694"/>
    </source>
</evidence>
<keyword evidence="7 10" id="KW-0028">Amino-acid biosynthesis</keyword>
<accession>A0A229UR86</accession>
<keyword evidence="8 10" id="KW-0456">Lyase</keyword>
<dbReference type="InterPro" id="IPR015928">
    <property type="entry name" value="Aconitase/3IPM_dehydase_swvl"/>
</dbReference>
<feature type="domain" description="Aconitase A/isopropylmalate dehydratase small subunit swivel" evidence="11">
    <location>
        <begin position="1"/>
        <end position="123"/>
    </location>
</feature>
<evidence type="ECO:0000313" key="13">
    <source>
        <dbReference type="Proteomes" id="UP000215509"/>
    </source>
</evidence>
<keyword evidence="13" id="KW-1185">Reference proteome</keyword>
<sequence length="201" mass="23124">MEAFKKHTGLVGPVDRVNVDTDAIIPKQFLKRIERSGFGQFLFFEWRFDKQGEVIKEFSLNQPRYQGASVLISRANFGCGSSREHAPWAIQDYGFKVIIAPSYADIFYNNCFKNGILPIKLSEEQVEELFQRTTKQEGYQLTVDLENKKITDDQGLSIEFELDEHRRQFLLQGLDDIGLTLQHADKIAAYEAAHQARLAYK</sequence>
<comment type="catalytic activity">
    <reaction evidence="1 10">
        <text>(2R,3S)-3-isopropylmalate = (2S)-2-isopropylmalate</text>
        <dbReference type="Rhea" id="RHEA:32287"/>
        <dbReference type="ChEBI" id="CHEBI:1178"/>
        <dbReference type="ChEBI" id="CHEBI:35121"/>
        <dbReference type="EC" id="4.2.1.33"/>
    </reaction>
</comment>
<dbReference type="NCBIfam" id="NF002458">
    <property type="entry name" value="PRK01641.1"/>
    <property type="match status" value="1"/>
</dbReference>
<evidence type="ECO:0000313" key="12">
    <source>
        <dbReference type="EMBL" id="OXM86006.1"/>
    </source>
</evidence>
<proteinExistence type="inferred from homology"/>
<comment type="pathway">
    <text evidence="3 10">Amino-acid biosynthesis; L-leucine biosynthesis; L-leucine from 3-methyl-2-oxobutanoate: step 2/4.</text>
</comment>
<keyword evidence="6 10" id="KW-0432">Leucine biosynthesis</keyword>
<evidence type="ECO:0000256" key="2">
    <source>
        <dbReference type="ARBA" id="ARBA00002695"/>
    </source>
</evidence>
<evidence type="ECO:0000256" key="7">
    <source>
        <dbReference type="ARBA" id="ARBA00022605"/>
    </source>
</evidence>
<dbReference type="OrthoDB" id="9777465at2"/>
<evidence type="ECO:0000256" key="3">
    <source>
        <dbReference type="ARBA" id="ARBA00004729"/>
    </source>
</evidence>
<comment type="caution">
    <text evidence="12">The sequence shown here is derived from an EMBL/GenBank/DDBJ whole genome shotgun (WGS) entry which is preliminary data.</text>
</comment>
<dbReference type="AlphaFoldDB" id="A0A229UR86"/>
<dbReference type="PANTHER" id="PTHR43345">
    <property type="entry name" value="3-ISOPROPYLMALATE DEHYDRATASE SMALL SUBUNIT 2-RELATED-RELATED"/>
    <property type="match status" value="1"/>
</dbReference>
<reference evidence="12 13" key="1">
    <citation type="submission" date="2017-07" db="EMBL/GenBank/DDBJ databases">
        <title>Genome sequencing and assembly of Paenibacillus rigui.</title>
        <authorList>
            <person name="Mayilraj S."/>
        </authorList>
    </citation>
    <scope>NUCLEOTIDE SEQUENCE [LARGE SCALE GENOMIC DNA]</scope>
    <source>
        <strain evidence="12 13">JCM 16352</strain>
    </source>
</reference>